<dbReference type="SMART" id="SM00338">
    <property type="entry name" value="BRLZ"/>
    <property type="match status" value="1"/>
</dbReference>
<dbReference type="PANTHER" id="PTHR40621">
    <property type="entry name" value="TRANSCRIPTION FACTOR KAPC-RELATED"/>
    <property type="match status" value="1"/>
</dbReference>
<feature type="region of interest" description="Disordered" evidence="4">
    <location>
        <begin position="236"/>
        <end position="268"/>
    </location>
</feature>
<keyword evidence="3" id="KW-0175">Coiled coil</keyword>
<evidence type="ECO:0000256" key="1">
    <source>
        <dbReference type="ARBA" id="ARBA00004123"/>
    </source>
</evidence>
<dbReference type="AlphaFoldDB" id="A0A854Q814"/>
<feature type="coiled-coil region" evidence="3">
    <location>
        <begin position="365"/>
        <end position="392"/>
    </location>
</feature>
<evidence type="ECO:0000313" key="7">
    <source>
        <dbReference type="Proteomes" id="UP000199727"/>
    </source>
</evidence>
<dbReference type="GO" id="GO:0090575">
    <property type="term" value="C:RNA polymerase II transcription regulator complex"/>
    <property type="evidence" value="ECO:0007669"/>
    <property type="project" value="TreeGrafter"/>
</dbReference>
<evidence type="ECO:0000256" key="3">
    <source>
        <dbReference type="SAM" id="Coils"/>
    </source>
</evidence>
<dbReference type="OrthoDB" id="5571888at2759"/>
<feature type="region of interest" description="Disordered" evidence="4">
    <location>
        <begin position="35"/>
        <end position="67"/>
    </location>
</feature>
<evidence type="ECO:0000313" key="6">
    <source>
        <dbReference type="EMBL" id="OXG13839.1"/>
    </source>
</evidence>
<sequence length="689" mass="73526">MATTNSPSIAFSQDDIDMTTHNDVANFEELFNFEEFESAGESSTHGNSPATESNATPSPLPTQDPLFHDTSFDFFNTSMDTDYPIGLSLGDSKDSKAAFTDEIVVKQEPVDYPVFDTQSPASNPVPAQPAALPFGGLPVDQQAALQQLMENIMNYQKKFGAELPGMAASPAEGNAQTIEPSMLFTNSPASDSAAVPTQPMAVAPAAQSAPATTSNTPAVVVTPSPVPAPLVAPIPVPPTTQPAEKLEEPLRSISEEPNRTRGASTVSFEDLDSRIDRLVPLPEIFSAGKGKGGKKGGGMSSVVREDGEDLDDDESWRPSPEEYKKLSSKEKRQLRNKLSARAFRTRRKDYIGTLEAHIKDRDMVIDEMRNELIHSRNENQDLRKELAALKASTMSILHPESASKSFSPAMVSALAKSPAVASAASSTTPNGPVRRPGTPLNTYNPRKDLPSSLKGGWGNDNMFSGGSTICHTIMTPDLVLPSSNPAPLRSFADLPRVNLNPHLNEPAPSTLPHTLSNTASGADGSSTFSEWSENTPWSLRSMDSYRMQIWSRLAKEAAADKANLAGDLRPKFFMEGPSTPSPSAADVAGAATSHVTSKLASSFWSAFTQGSSKSLDSDKLAAVVTGQAKLKVVPVNQKEGEEDVLAALMGGLKMQSGVSPCERRRAEGARENPLGVLCGFLKHAGAMTC</sequence>
<dbReference type="InterPro" id="IPR050936">
    <property type="entry name" value="AP-1-like"/>
</dbReference>
<dbReference type="EMBL" id="AMKT01000078">
    <property type="protein sequence ID" value="OXG13839.1"/>
    <property type="molecule type" value="Genomic_DNA"/>
</dbReference>
<feature type="compositionally biased region" description="Basic and acidic residues" evidence="4">
    <location>
        <begin position="244"/>
        <end position="259"/>
    </location>
</feature>
<dbReference type="Gene3D" id="1.20.5.170">
    <property type="match status" value="1"/>
</dbReference>
<evidence type="ECO:0000259" key="5">
    <source>
        <dbReference type="PROSITE" id="PS00036"/>
    </source>
</evidence>
<feature type="compositionally biased region" description="Polar residues" evidence="4">
    <location>
        <begin position="40"/>
        <end position="57"/>
    </location>
</feature>
<feature type="compositionally biased region" description="Basic and acidic residues" evidence="4">
    <location>
        <begin position="315"/>
        <end position="331"/>
    </location>
</feature>
<dbReference type="PANTHER" id="PTHR40621:SF10">
    <property type="entry name" value="BZIP DOMAIN-CONTAINING PROTEIN"/>
    <property type="match status" value="1"/>
</dbReference>
<dbReference type="CDD" id="cd14810">
    <property type="entry name" value="bZIP_u1"/>
    <property type="match status" value="1"/>
</dbReference>
<dbReference type="PROSITE" id="PS00036">
    <property type="entry name" value="BZIP_BASIC"/>
    <property type="match status" value="1"/>
</dbReference>
<keyword evidence="2" id="KW-0539">Nucleus</keyword>
<feature type="region of interest" description="Disordered" evidence="4">
    <location>
        <begin position="422"/>
        <end position="456"/>
    </location>
</feature>
<comment type="subcellular location">
    <subcellularLocation>
        <location evidence="1">Nucleus</location>
    </subcellularLocation>
</comment>
<dbReference type="GO" id="GO:0001228">
    <property type="term" value="F:DNA-binding transcription activator activity, RNA polymerase II-specific"/>
    <property type="evidence" value="ECO:0007669"/>
    <property type="project" value="TreeGrafter"/>
</dbReference>
<feature type="region of interest" description="Disordered" evidence="4">
    <location>
        <begin position="500"/>
        <end position="533"/>
    </location>
</feature>
<feature type="compositionally biased region" description="Polar residues" evidence="4">
    <location>
        <begin position="511"/>
        <end position="533"/>
    </location>
</feature>
<dbReference type="SUPFAM" id="SSF57959">
    <property type="entry name" value="Leucine zipper domain"/>
    <property type="match status" value="1"/>
</dbReference>
<reference evidence="6 7" key="1">
    <citation type="submission" date="2017-06" db="EMBL/GenBank/DDBJ databases">
        <title>Global population genomics of the pathogenic fungus Cryptococcus neoformans var. grubii.</title>
        <authorList>
            <person name="Cuomo C."/>
            <person name="Litvintseva A."/>
            <person name="Chen Y."/>
            <person name="Young S."/>
            <person name="Zeng Q."/>
            <person name="Chapman S."/>
            <person name="Gujja S."/>
            <person name="Saif S."/>
            <person name="Birren B."/>
        </authorList>
    </citation>
    <scope>NUCLEOTIDE SEQUENCE [LARGE SCALE GENOMIC DNA]</scope>
    <source>
        <strain evidence="6 7">Tu259-1</strain>
    </source>
</reference>
<feature type="region of interest" description="Disordered" evidence="4">
    <location>
        <begin position="284"/>
        <end position="331"/>
    </location>
</feature>
<name>A0A854Q814_CRYNE</name>
<dbReference type="InterPro" id="IPR046347">
    <property type="entry name" value="bZIP_sf"/>
</dbReference>
<proteinExistence type="predicted"/>
<gene>
    <name evidence="6" type="ORF">C361_05981</name>
</gene>
<dbReference type="InterPro" id="IPR004827">
    <property type="entry name" value="bZIP"/>
</dbReference>
<feature type="domain" description="BZIP" evidence="5">
    <location>
        <begin position="331"/>
        <end position="346"/>
    </location>
</feature>
<dbReference type="GO" id="GO:0000976">
    <property type="term" value="F:transcription cis-regulatory region binding"/>
    <property type="evidence" value="ECO:0007669"/>
    <property type="project" value="InterPro"/>
</dbReference>
<accession>A0A854Q814</accession>
<organism evidence="6 7">
    <name type="scientific">Cryptococcus neoformans Tu259-1</name>
    <dbReference type="NCBI Taxonomy" id="1230072"/>
    <lineage>
        <taxon>Eukaryota</taxon>
        <taxon>Fungi</taxon>
        <taxon>Dikarya</taxon>
        <taxon>Basidiomycota</taxon>
        <taxon>Agaricomycotina</taxon>
        <taxon>Tremellomycetes</taxon>
        <taxon>Tremellales</taxon>
        <taxon>Cryptococcaceae</taxon>
        <taxon>Cryptococcus</taxon>
        <taxon>Cryptococcus neoformans species complex</taxon>
    </lineage>
</organism>
<evidence type="ECO:0000256" key="4">
    <source>
        <dbReference type="SAM" id="MobiDB-lite"/>
    </source>
</evidence>
<protein>
    <recommendedName>
        <fullName evidence="5">BZIP domain-containing protein</fullName>
    </recommendedName>
</protein>
<dbReference type="Proteomes" id="UP000199727">
    <property type="component" value="Unassembled WGS sequence"/>
</dbReference>
<comment type="caution">
    <text evidence="6">The sequence shown here is derived from an EMBL/GenBank/DDBJ whole genome shotgun (WGS) entry which is preliminary data.</text>
</comment>
<evidence type="ECO:0000256" key="2">
    <source>
        <dbReference type="ARBA" id="ARBA00023242"/>
    </source>
</evidence>